<feature type="domain" description="Response regulatory" evidence="10">
    <location>
        <begin position="9"/>
        <end position="124"/>
    </location>
</feature>
<gene>
    <name evidence="12" type="ORF">RJT34_26274</name>
</gene>
<organism evidence="12 13">
    <name type="scientific">Clitoria ternatea</name>
    <name type="common">Butterfly pea</name>
    <dbReference type="NCBI Taxonomy" id="43366"/>
    <lineage>
        <taxon>Eukaryota</taxon>
        <taxon>Viridiplantae</taxon>
        <taxon>Streptophyta</taxon>
        <taxon>Embryophyta</taxon>
        <taxon>Tracheophyta</taxon>
        <taxon>Spermatophyta</taxon>
        <taxon>Magnoliopsida</taxon>
        <taxon>eudicotyledons</taxon>
        <taxon>Gunneridae</taxon>
        <taxon>Pentapetalae</taxon>
        <taxon>rosids</taxon>
        <taxon>fabids</taxon>
        <taxon>Fabales</taxon>
        <taxon>Fabaceae</taxon>
        <taxon>Papilionoideae</taxon>
        <taxon>50 kb inversion clade</taxon>
        <taxon>NPAAA clade</taxon>
        <taxon>indigoferoid/millettioid clade</taxon>
        <taxon>Phaseoleae</taxon>
        <taxon>Clitoria</taxon>
    </lineage>
</organism>
<dbReference type="NCBIfam" id="TIGR01557">
    <property type="entry name" value="myb_SHAQKYF"/>
    <property type="match status" value="1"/>
</dbReference>
<dbReference type="InterPro" id="IPR006447">
    <property type="entry name" value="Myb_dom_plants"/>
</dbReference>
<evidence type="ECO:0000256" key="4">
    <source>
        <dbReference type="ARBA" id="ARBA00023015"/>
    </source>
</evidence>
<evidence type="ECO:0000256" key="9">
    <source>
        <dbReference type="SAM" id="MobiDB-lite"/>
    </source>
</evidence>
<dbReference type="PROSITE" id="PS51294">
    <property type="entry name" value="HTH_MYB"/>
    <property type="match status" value="1"/>
</dbReference>
<keyword evidence="7" id="KW-0539">Nucleus</keyword>
<keyword evidence="6" id="KW-0804">Transcription</keyword>
<dbReference type="SMART" id="SM00448">
    <property type="entry name" value="REC"/>
    <property type="match status" value="1"/>
</dbReference>
<dbReference type="PANTHER" id="PTHR43874">
    <property type="entry name" value="TWO-COMPONENT RESPONSE REGULATOR"/>
    <property type="match status" value="1"/>
</dbReference>
<dbReference type="InterPro" id="IPR011006">
    <property type="entry name" value="CheY-like_superfamily"/>
</dbReference>
<dbReference type="InterPro" id="IPR045279">
    <property type="entry name" value="ARR-like"/>
</dbReference>
<dbReference type="Gene3D" id="1.10.10.60">
    <property type="entry name" value="Homeodomain-like"/>
    <property type="match status" value="1"/>
</dbReference>
<feature type="region of interest" description="Disordered" evidence="9">
    <location>
        <begin position="152"/>
        <end position="175"/>
    </location>
</feature>
<feature type="region of interest" description="Disordered" evidence="9">
    <location>
        <begin position="547"/>
        <end position="567"/>
    </location>
</feature>
<dbReference type="GO" id="GO:0000160">
    <property type="term" value="P:phosphorelay signal transduction system"/>
    <property type="evidence" value="ECO:0007669"/>
    <property type="project" value="UniProtKB-KW"/>
</dbReference>
<protein>
    <submittedName>
        <fullName evidence="12">Uncharacterized protein</fullName>
    </submittedName>
</protein>
<accession>A0AAN9FBM3</accession>
<keyword evidence="2" id="KW-0597">Phosphoprotein</keyword>
<evidence type="ECO:0000313" key="12">
    <source>
        <dbReference type="EMBL" id="KAK7270823.1"/>
    </source>
</evidence>
<sequence>MVSENFDISVLVVDNDETSLAYVASVLHSFAYKVLTANGAENALKTLTEFEGFFDLVVTELYVSGMNGFEFQKHIQNEFQIPVIVMSSDSRGSVISRSLDNGAAHYILKPICIDSLKDIWQYAMVARKGNLLAGDKTIVKEVNSPATPIVTTESKTKRKYEQRNSTEMNDQSNDEACSRLVKKPKVVWTTYLHNLFLLAIEHIGFDRAVPKKILEIMDVPNLTRENIASHLQKYRNFLKKVADKGQVGGLSSRAQKSRFASGLSESMLRDLQTITKGLHVPVEQYLRSSNYAFKPSSQVSTSSYVTTPLGTGHQFPYSLHKGLNLMLQNQHNEYLNQARFRQSSFVPSNEGAASMQEKIFGNYNSNHFYNAGDVVFPEFGMSLDLMSSTNGLLGGSTYGDLMNQNYGNSLGNHQNFSYVQGNRNLESLNNNSTNNIPWATSTYGPSSNIQVIASGLQMESTKEGCNSVGASTVDPIGSKNSFGLTNKTTQHTNMNVAMTSSGNGNIGLAQGDFVSASANASEVPQALITNNGTSVENVSRISQLPQQKSVNLSENKHQGNASSLGEGMGTHFEDDLFEIFLTPEDVNLLKEIAESLNASEFSSLEQSNRDGDVIVDANPTKSTLNLPDKFLTSSHENSDLDWDELVETFFGDKAN</sequence>
<dbReference type="FunFam" id="1.10.10.60:FF:000007">
    <property type="entry name" value="Two-component response regulator"/>
    <property type="match status" value="1"/>
</dbReference>
<feature type="compositionally biased region" description="Polar residues" evidence="9">
    <location>
        <begin position="165"/>
        <end position="175"/>
    </location>
</feature>
<evidence type="ECO:0000256" key="7">
    <source>
        <dbReference type="ARBA" id="ARBA00023242"/>
    </source>
</evidence>
<dbReference type="InterPro" id="IPR001789">
    <property type="entry name" value="Sig_transdc_resp-reg_receiver"/>
</dbReference>
<comment type="caution">
    <text evidence="12">The sequence shown here is derived from an EMBL/GenBank/DDBJ whole genome shotgun (WGS) entry which is preliminary data.</text>
</comment>
<dbReference type="Pfam" id="PF00072">
    <property type="entry name" value="Response_reg"/>
    <property type="match status" value="1"/>
</dbReference>
<dbReference type="CDD" id="cd17584">
    <property type="entry name" value="REC_typeB_ARR-like"/>
    <property type="match status" value="1"/>
</dbReference>
<comment type="subcellular location">
    <subcellularLocation>
        <location evidence="1">Nucleus</location>
    </subcellularLocation>
</comment>
<dbReference type="Proteomes" id="UP001359559">
    <property type="component" value="Unassembled WGS sequence"/>
</dbReference>
<dbReference type="SUPFAM" id="SSF46689">
    <property type="entry name" value="Homeodomain-like"/>
    <property type="match status" value="1"/>
</dbReference>
<dbReference type="GO" id="GO:0003677">
    <property type="term" value="F:DNA binding"/>
    <property type="evidence" value="ECO:0007669"/>
    <property type="project" value="InterPro"/>
</dbReference>
<evidence type="ECO:0000256" key="3">
    <source>
        <dbReference type="ARBA" id="ARBA00023012"/>
    </source>
</evidence>
<evidence type="ECO:0000313" key="13">
    <source>
        <dbReference type="Proteomes" id="UP001359559"/>
    </source>
</evidence>
<name>A0AAN9FBM3_CLITE</name>
<reference evidence="12 13" key="1">
    <citation type="submission" date="2024-01" db="EMBL/GenBank/DDBJ databases">
        <title>The genomes of 5 underutilized Papilionoideae crops provide insights into root nodulation and disease resistance.</title>
        <authorList>
            <person name="Yuan L."/>
        </authorList>
    </citation>
    <scope>NUCLEOTIDE SEQUENCE [LARGE SCALE GENOMIC DNA]</scope>
    <source>
        <strain evidence="12">LY-2023</strain>
        <tissue evidence="12">Leaf</tissue>
    </source>
</reference>
<keyword evidence="4" id="KW-0805">Transcription regulation</keyword>
<dbReference type="PANTHER" id="PTHR43874:SF19">
    <property type="entry name" value="RESPONSE REGULATOR 23-RELATED"/>
    <property type="match status" value="1"/>
</dbReference>
<evidence type="ECO:0000256" key="5">
    <source>
        <dbReference type="ARBA" id="ARBA00023159"/>
    </source>
</evidence>
<proteinExistence type="predicted"/>
<evidence type="ECO:0000256" key="2">
    <source>
        <dbReference type="ARBA" id="ARBA00022553"/>
    </source>
</evidence>
<evidence type="ECO:0000256" key="6">
    <source>
        <dbReference type="ARBA" id="ARBA00023163"/>
    </source>
</evidence>
<feature type="domain" description="HTH myb-type" evidence="11">
    <location>
        <begin position="180"/>
        <end position="239"/>
    </location>
</feature>
<keyword evidence="5" id="KW-0010">Activator</keyword>
<dbReference type="Gene3D" id="3.40.50.2300">
    <property type="match status" value="1"/>
</dbReference>
<feature type="compositionally biased region" description="Polar residues" evidence="9">
    <location>
        <begin position="547"/>
        <end position="563"/>
    </location>
</feature>
<evidence type="ECO:0000259" key="11">
    <source>
        <dbReference type="PROSITE" id="PS51294"/>
    </source>
</evidence>
<keyword evidence="3" id="KW-0902">Two-component regulatory system</keyword>
<keyword evidence="13" id="KW-1185">Reference proteome</keyword>
<dbReference type="PROSITE" id="PS50110">
    <property type="entry name" value="RESPONSE_REGULATORY"/>
    <property type="match status" value="1"/>
</dbReference>
<dbReference type="InterPro" id="IPR017930">
    <property type="entry name" value="Myb_dom"/>
</dbReference>
<dbReference type="GO" id="GO:0009736">
    <property type="term" value="P:cytokinin-activated signaling pathway"/>
    <property type="evidence" value="ECO:0007669"/>
    <property type="project" value="InterPro"/>
</dbReference>
<evidence type="ECO:0000256" key="1">
    <source>
        <dbReference type="ARBA" id="ARBA00004123"/>
    </source>
</evidence>
<evidence type="ECO:0000256" key="8">
    <source>
        <dbReference type="PROSITE-ProRule" id="PRU00169"/>
    </source>
</evidence>
<dbReference type="GO" id="GO:0005634">
    <property type="term" value="C:nucleus"/>
    <property type="evidence" value="ECO:0007669"/>
    <property type="project" value="UniProtKB-SubCell"/>
</dbReference>
<dbReference type="EMBL" id="JAYKXN010000007">
    <property type="protein sequence ID" value="KAK7270823.1"/>
    <property type="molecule type" value="Genomic_DNA"/>
</dbReference>
<dbReference type="AlphaFoldDB" id="A0AAN9FBM3"/>
<dbReference type="InterPro" id="IPR009057">
    <property type="entry name" value="Homeodomain-like_sf"/>
</dbReference>
<evidence type="ECO:0000259" key="10">
    <source>
        <dbReference type="PROSITE" id="PS50110"/>
    </source>
</evidence>
<dbReference type="SUPFAM" id="SSF52172">
    <property type="entry name" value="CheY-like"/>
    <property type="match status" value="1"/>
</dbReference>
<comment type="caution">
    <text evidence="8">Lacks conserved residue(s) required for the propagation of feature annotation.</text>
</comment>